<name>A0ABN9RSE6_9DINO</name>
<dbReference type="Proteomes" id="UP001189429">
    <property type="component" value="Unassembled WGS sequence"/>
</dbReference>
<reference evidence="1" key="1">
    <citation type="submission" date="2023-10" db="EMBL/GenBank/DDBJ databases">
        <authorList>
            <person name="Chen Y."/>
            <person name="Shah S."/>
            <person name="Dougan E. K."/>
            <person name="Thang M."/>
            <person name="Chan C."/>
        </authorList>
    </citation>
    <scope>NUCLEOTIDE SEQUENCE [LARGE SCALE GENOMIC DNA]</scope>
</reference>
<evidence type="ECO:0000313" key="2">
    <source>
        <dbReference type="Proteomes" id="UP001189429"/>
    </source>
</evidence>
<comment type="caution">
    <text evidence="1">The sequence shown here is derived from an EMBL/GenBank/DDBJ whole genome shotgun (WGS) entry which is preliminary data.</text>
</comment>
<gene>
    <name evidence="1" type="ORF">PCOR1329_LOCUS22857</name>
</gene>
<evidence type="ECO:0000313" key="1">
    <source>
        <dbReference type="EMBL" id="CAK0821632.1"/>
    </source>
</evidence>
<sequence>MLADAASACASYGLSLRPGETKILTNVRARKGVAGDSHVMVNGMHIELLTRDSATKYLSRKICFQYSQNVELDNRMRCAWRKFFVFKDELTNAIVLLRSRLQLFGSAVTPRALYGAACWKLTADMGRRLLKNQRQMLRLVVGSGGWRITHDRDNSTSCSSDGEDKEEVFETWVEWIQRTAQDIEHRLEDAGITDWIAQYRARKWKLAGKLLSSDTHKWSYKVLMWSPGRAQSKRDRIGRPARRWADGFADTCGHDWTSAAWNSKEWAELESRFTSH</sequence>
<protein>
    <submittedName>
        <fullName evidence="1">Uncharacterized protein</fullName>
    </submittedName>
</protein>
<dbReference type="EMBL" id="CAUYUJ010007677">
    <property type="protein sequence ID" value="CAK0821632.1"/>
    <property type="molecule type" value="Genomic_DNA"/>
</dbReference>
<keyword evidence="2" id="KW-1185">Reference proteome</keyword>
<proteinExistence type="predicted"/>
<accession>A0ABN9RSE6</accession>
<organism evidence="1 2">
    <name type="scientific">Prorocentrum cordatum</name>
    <dbReference type="NCBI Taxonomy" id="2364126"/>
    <lineage>
        <taxon>Eukaryota</taxon>
        <taxon>Sar</taxon>
        <taxon>Alveolata</taxon>
        <taxon>Dinophyceae</taxon>
        <taxon>Prorocentrales</taxon>
        <taxon>Prorocentraceae</taxon>
        <taxon>Prorocentrum</taxon>
    </lineage>
</organism>